<dbReference type="Pfam" id="PF00069">
    <property type="entry name" value="Pkinase"/>
    <property type="match status" value="1"/>
</dbReference>
<feature type="domain" description="Protein kinase" evidence="8">
    <location>
        <begin position="229"/>
        <end position="551"/>
    </location>
</feature>
<dbReference type="PANTHER" id="PTHR45646:SF11">
    <property type="entry name" value="SERINE_THREONINE-PROTEIN KINASE DOA"/>
    <property type="match status" value="1"/>
</dbReference>
<keyword evidence="5 6" id="KW-0067">ATP-binding</keyword>
<dbReference type="InterPro" id="IPR011009">
    <property type="entry name" value="Kinase-like_dom_sf"/>
</dbReference>
<dbReference type="InterPro" id="IPR051175">
    <property type="entry name" value="CLK_kinases"/>
</dbReference>
<organism evidence="9 10">
    <name type="scientific">Symbiodinium microadriaticum</name>
    <name type="common">Dinoflagellate</name>
    <name type="synonym">Zooxanthella microadriatica</name>
    <dbReference type="NCBI Taxonomy" id="2951"/>
    <lineage>
        <taxon>Eukaryota</taxon>
        <taxon>Sar</taxon>
        <taxon>Alveolata</taxon>
        <taxon>Dinophyceae</taxon>
        <taxon>Suessiales</taxon>
        <taxon>Symbiodiniaceae</taxon>
        <taxon>Symbiodinium</taxon>
    </lineage>
</organism>
<dbReference type="EMBL" id="LSRX01000403">
    <property type="protein sequence ID" value="OLP98232.1"/>
    <property type="molecule type" value="Genomic_DNA"/>
</dbReference>
<name>A0A1Q9DST5_SYMMI</name>
<evidence type="ECO:0000256" key="3">
    <source>
        <dbReference type="ARBA" id="ARBA00022741"/>
    </source>
</evidence>
<dbReference type="InterPro" id="IPR017441">
    <property type="entry name" value="Protein_kinase_ATP_BS"/>
</dbReference>
<keyword evidence="3 6" id="KW-0547">Nucleotide-binding</keyword>
<gene>
    <name evidence="9" type="primary">CLK1</name>
    <name evidence="9" type="ORF">AK812_SmicGene19305</name>
</gene>
<dbReference type="GO" id="GO:0005524">
    <property type="term" value="F:ATP binding"/>
    <property type="evidence" value="ECO:0007669"/>
    <property type="project" value="UniProtKB-UniRule"/>
</dbReference>
<dbReference type="AlphaFoldDB" id="A0A1Q9DST5"/>
<dbReference type="SUPFAM" id="SSF56112">
    <property type="entry name" value="Protein kinase-like (PK-like)"/>
    <property type="match status" value="1"/>
</dbReference>
<dbReference type="InterPro" id="IPR000719">
    <property type="entry name" value="Prot_kinase_dom"/>
</dbReference>
<protein>
    <submittedName>
        <fullName evidence="9">Dual specificity protein kinase CLK1</fullName>
    </submittedName>
</protein>
<evidence type="ECO:0000259" key="8">
    <source>
        <dbReference type="PROSITE" id="PS50011"/>
    </source>
</evidence>
<evidence type="ECO:0000256" key="5">
    <source>
        <dbReference type="ARBA" id="ARBA00022840"/>
    </source>
</evidence>
<accession>A0A1Q9DST5</accession>
<keyword evidence="1" id="KW-0723">Serine/threonine-protein kinase</keyword>
<dbReference type="GO" id="GO:0004674">
    <property type="term" value="F:protein serine/threonine kinase activity"/>
    <property type="evidence" value="ECO:0007669"/>
    <property type="project" value="UniProtKB-KW"/>
</dbReference>
<evidence type="ECO:0000313" key="9">
    <source>
        <dbReference type="EMBL" id="OLP98232.1"/>
    </source>
</evidence>
<feature type="compositionally biased region" description="Basic and acidic residues" evidence="7">
    <location>
        <begin position="161"/>
        <end position="189"/>
    </location>
</feature>
<dbReference type="PROSITE" id="PS00107">
    <property type="entry name" value="PROTEIN_KINASE_ATP"/>
    <property type="match status" value="1"/>
</dbReference>
<dbReference type="Gene3D" id="1.10.510.10">
    <property type="entry name" value="Transferase(Phosphotransferase) domain 1"/>
    <property type="match status" value="1"/>
</dbReference>
<feature type="binding site" evidence="6">
    <location>
        <position position="258"/>
    </location>
    <ligand>
        <name>ATP</name>
        <dbReference type="ChEBI" id="CHEBI:30616"/>
    </ligand>
</feature>
<feature type="region of interest" description="Disordered" evidence="7">
    <location>
        <begin position="150"/>
        <end position="221"/>
    </location>
</feature>
<dbReference type="Proteomes" id="UP000186817">
    <property type="component" value="Unassembled WGS sequence"/>
</dbReference>
<reference evidence="9 10" key="1">
    <citation type="submission" date="2016-02" db="EMBL/GenBank/DDBJ databases">
        <title>Genome analysis of coral dinoflagellate symbionts highlights evolutionary adaptations to a symbiotic lifestyle.</title>
        <authorList>
            <person name="Aranda M."/>
            <person name="Li Y."/>
            <person name="Liew Y.J."/>
            <person name="Baumgarten S."/>
            <person name="Simakov O."/>
            <person name="Wilson M."/>
            <person name="Piel J."/>
            <person name="Ashoor H."/>
            <person name="Bougouffa S."/>
            <person name="Bajic V.B."/>
            <person name="Ryu T."/>
            <person name="Ravasi T."/>
            <person name="Bayer T."/>
            <person name="Micklem G."/>
            <person name="Kim H."/>
            <person name="Bhak J."/>
            <person name="Lajeunesse T.C."/>
            <person name="Voolstra C.R."/>
        </authorList>
    </citation>
    <scope>NUCLEOTIDE SEQUENCE [LARGE SCALE GENOMIC DNA]</scope>
    <source>
        <strain evidence="9 10">CCMP2467</strain>
    </source>
</reference>
<dbReference type="SMART" id="SM00220">
    <property type="entry name" value="S_TKc"/>
    <property type="match status" value="1"/>
</dbReference>
<dbReference type="PROSITE" id="PS50011">
    <property type="entry name" value="PROTEIN_KINASE_DOM"/>
    <property type="match status" value="1"/>
</dbReference>
<comment type="caution">
    <text evidence="9">The sequence shown here is derived from an EMBL/GenBank/DDBJ whole genome shotgun (WGS) entry which is preliminary data.</text>
</comment>
<evidence type="ECO:0000256" key="7">
    <source>
        <dbReference type="SAM" id="MobiDB-lite"/>
    </source>
</evidence>
<evidence type="ECO:0000256" key="2">
    <source>
        <dbReference type="ARBA" id="ARBA00022679"/>
    </source>
</evidence>
<evidence type="ECO:0000256" key="6">
    <source>
        <dbReference type="PROSITE-ProRule" id="PRU10141"/>
    </source>
</evidence>
<keyword evidence="10" id="KW-1185">Reference proteome</keyword>
<feature type="compositionally biased region" description="Basic and acidic residues" evidence="7">
    <location>
        <begin position="196"/>
        <end position="215"/>
    </location>
</feature>
<keyword evidence="4 9" id="KW-0418">Kinase</keyword>
<evidence type="ECO:0000256" key="4">
    <source>
        <dbReference type="ARBA" id="ARBA00022777"/>
    </source>
</evidence>
<proteinExistence type="predicted"/>
<dbReference type="PANTHER" id="PTHR45646">
    <property type="entry name" value="SERINE/THREONINE-PROTEIN KINASE DOA-RELATED"/>
    <property type="match status" value="1"/>
</dbReference>
<dbReference type="SUPFAM" id="SSF63491">
    <property type="entry name" value="BAG domain"/>
    <property type="match status" value="1"/>
</dbReference>
<evidence type="ECO:0000313" key="10">
    <source>
        <dbReference type="Proteomes" id="UP000186817"/>
    </source>
</evidence>
<keyword evidence="2" id="KW-0808">Transferase</keyword>
<evidence type="ECO:0000256" key="1">
    <source>
        <dbReference type="ARBA" id="ARBA00022527"/>
    </source>
</evidence>
<dbReference type="OMA" id="ANHHENN"/>
<sequence length="558" mass="62293">MNGTSKSFNAAPLEDDGALDLALMVTEHPAVKSSGAAMLESMRHVNDLIQRCGPWVTSGDFPAERTIEANKEVLTALTKVQNDMQKLDDIDLDALKPAWGDRDSVRMARKSLIGCAQEIMKRLESLKACLASPVSKFSSMRSSPRQETTFYGWGLEGADPVEPKEKEKPPGGDEEPPKERSRSPRDDVGRGAAGEHQADSSENSEERKHNRDTPHFHWTRGQKLGTGNYIVRKQVGEGSFGRVLACLEETSKQMVAVKVVKGVARYKEHAHAEAELLREIRRCDPGRQSYCVKLLGEFTHDLNHCCLVFELLDKSLSDFMRETGDEGLMLRDIRTIASQILQCLHFLNAMNLTHTDIKCRNAMLKDSRGERVPHPRKPGRETKKLHRCEVRVIDFGGAVLKKERHSKRVGTRQYRSPEVVLGLAWDEKTDVWSLGCILLTLYTGERPFPVNNSLHHLALMERLIGELPREMLRSAAAGGSLPEDVSVDSQGCLRLNRKFIDEAQEVINMAKPLQQRVLPQHGALLALLEGLLAPSPSRRLGAEEALKDHFVANESVSE</sequence>
<dbReference type="OrthoDB" id="283111at2759"/>
<dbReference type="GO" id="GO:0005634">
    <property type="term" value="C:nucleus"/>
    <property type="evidence" value="ECO:0007669"/>
    <property type="project" value="TreeGrafter"/>
</dbReference>
<dbReference type="Gene3D" id="3.30.200.20">
    <property type="entry name" value="Phosphorylase Kinase, domain 1"/>
    <property type="match status" value="1"/>
</dbReference>